<name>A0A5J4L4Q2_9ZZZZ</name>
<keyword evidence="1 3" id="KW-0238">DNA-binding</keyword>
<evidence type="ECO:0000256" key="2">
    <source>
        <dbReference type="SAM" id="MobiDB-lite"/>
    </source>
</evidence>
<dbReference type="InterPro" id="IPR012340">
    <property type="entry name" value="NA-bd_OB-fold"/>
</dbReference>
<dbReference type="Gene3D" id="2.40.50.140">
    <property type="entry name" value="Nucleic acid-binding proteins"/>
    <property type="match status" value="1"/>
</dbReference>
<dbReference type="Pfam" id="PF00436">
    <property type="entry name" value="SSB"/>
    <property type="match status" value="1"/>
</dbReference>
<dbReference type="PANTHER" id="PTHR10302">
    <property type="entry name" value="SINGLE-STRANDED DNA-BINDING PROTEIN"/>
    <property type="match status" value="1"/>
</dbReference>
<dbReference type="NCBIfam" id="TIGR00621">
    <property type="entry name" value="ssb"/>
    <property type="match status" value="1"/>
</dbReference>
<evidence type="ECO:0000256" key="1">
    <source>
        <dbReference type="ARBA" id="ARBA00023125"/>
    </source>
</evidence>
<evidence type="ECO:0000313" key="3">
    <source>
        <dbReference type="EMBL" id="GER93777.1"/>
    </source>
</evidence>
<feature type="region of interest" description="Disordered" evidence="2">
    <location>
        <begin position="106"/>
        <end position="133"/>
    </location>
</feature>
<dbReference type="AlphaFoldDB" id="A0A5J4L4Q2"/>
<dbReference type="CDD" id="cd04496">
    <property type="entry name" value="SSB_OBF"/>
    <property type="match status" value="1"/>
</dbReference>
<dbReference type="SUPFAM" id="SSF50249">
    <property type="entry name" value="Nucleic acid-binding proteins"/>
    <property type="match status" value="1"/>
</dbReference>
<dbReference type="PROSITE" id="PS50935">
    <property type="entry name" value="SSB"/>
    <property type="match status" value="1"/>
</dbReference>
<dbReference type="EMBL" id="BLAB01000001">
    <property type="protein sequence ID" value="GER93777.1"/>
    <property type="molecule type" value="Genomic_DNA"/>
</dbReference>
<dbReference type="PANTHER" id="PTHR10302:SF27">
    <property type="entry name" value="SINGLE-STRANDED DNA-BINDING PROTEIN"/>
    <property type="match status" value="1"/>
</dbReference>
<dbReference type="InterPro" id="IPR000424">
    <property type="entry name" value="Primosome_PriB/ssb"/>
</dbReference>
<dbReference type="GO" id="GO:0003697">
    <property type="term" value="F:single-stranded DNA binding"/>
    <property type="evidence" value="ECO:0007669"/>
    <property type="project" value="InterPro"/>
</dbReference>
<reference evidence="3" key="1">
    <citation type="submission" date="2019-10" db="EMBL/GenBank/DDBJ databases">
        <title>Metagenomic sequencing of thiosulfate-disproportionating enrichment culture.</title>
        <authorList>
            <person name="Umezawa K."/>
            <person name="Kojima H."/>
            <person name="Fukui M."/>
        </authorList>
    </citation>
    <scope>NUCLEOTIDE SEQUENCE</scope>
    <source>
        <strain evidence="3">45J</strain>
    </source>
</reference>
<accession>A0A5J4L4Q2</accession>
<comment type="caution">
    <text evidence="3">The sequence shown here is derived from an EMBL/GenBank/DDBJ whole genome shotgun (WGS) entry which is preliminary data.</text>
</comment>
<dbReference type="PIRSF" id="PIRSF002070">
    <property type="entry name" value="SSB"/>
    <property type="match status" value="1"/>
</dbReference>
<gene>
    <name evidence="3" type="ORF">A45J_1533</name>
</gene>
<dbReference type="InterPro" id="IPR011344">
    <property type="entry name" value="ssDNA-bd"/>
</dbReference>
<dbReference type="HAMAP" id="MF_00984">
    <property type="entry name" value="SSB"/>
    <property type="match status" value="1"/>
</dbReference>
<dbReference type="GO" id="GO:0006260">
    <property type="term" value="P:DNA replication"/>
    <property type="evidence" value="ECO:0007669"/>
    <property type="project" value="InterPro"/>
</dbReference>
<organism evidence="3">
    <name type="scientific">hot springs metagenome</name>
    <dbReference type="NCBI Taxonomy" id="433727"/>
    <lineage>
        <taxon>unclassified sequences</taxon>
        <taxon>metagenomes</taxon>
        <taxon>ecological metagenomes</taxon>
    </lineage>
</organism>
<proteinExistence type="inferred from homology"/>
<sequence>MFNRIILIGNLTKDPDVRYTPGGTPVTTMRLAVTTKYKQGDEMKDDTLFIDAVVFGKQAESCGQYLSKGNPVLIEGRLRERKWETEGTQKSKFEVIANSVRFLPKRESRQTAATESGISDIVPPEEITDLEPF</sequence>
<dbReference type="GO" id="GO:0009295">
    <property type="term" value="C:nucleoid"/>
    <property type="evidence" value="ECO:0007669"/>
    <property type="project" value="TreeGrafter"/>
</dbReference>
<protein>
    <submittedName>
        <fullName evidence="3">Single-stranded DNA-binding protein</fullName>
    </submittedName>
</protein>